<dbReference type="CDD" id="cd01127">
    <property type="entry name" value="TrwB_TraG_TraD_VirD4"/>
    <property type="match status" value="1"/>
</dbReference>
<feature type="region of interest" description="Disordered" evidence="5">
    <location>
        <begin position="57"/>
        <end position="100"/>
    </location>
</feature>
<comment type="caution">
    <text evidence="8">The sequence shown here is derived from an EMBL/GenBank/DDBJ whole genome shotgun (WGS) entry which is preliminary data.</text>
</comment>
<sequence length="1520" mass="162320">MKLLISTVDRDSSAPQDVVLGASGATTVRELVEHLAGTGGSVPDCYLGQELLDPETPLSDSGIRNGSVLGLGRPVPRGTGAYGPERDEMPLPVEPPDDVGTGPTVELKVVGGPDAGRVHLLGLGTHDIGPAPGSAVPLPGRDVPAAGIRLTVRPDGTAIAAVPPQGEVRLSLPEPPPERRRVDEPDLPPEPADDPAAGTSDDVPSDIPAGWVEWPLGGEMVIGEYLLRLAAPTEADAAVAPSEEGTGLDYNRPPRLIPPLAPEQFRLPGPPKAPGRRPIPMLIMIAPLFMGAGMVFVLHSYYFLLFTLMSPIMIIGNHISGRRQGRREYHENVRNYRARRANLEADVREKVEDERRLRVLSAPDPAAVGLMAVGPGARLWERRRSDPDHLMLRIGTSRQPSLLLVDDGAREDNHRSVRWQIPDVPVAVDLAGSGVVGLAGEGPQARALARWAVAQAAVLHSPRDLRITVLTDAESADSWSWIRWLPHARTGSGSGQEDGGKPVTLLGNDPETVANRVAELVSAIRTRSQADRATMSRALLSEPDIMVVLDGARRLRDIPGVVQVLKEGPAFRIFLLCVDQEERLLPEECVTVVSVGRHELTARRTGQPDQTGIRPDFVEPAWCERLARGIAPVRDVTPDADGGLPDKVNLLDVLELEPPQSEQIAERWRKRPANTSAVLGSGYDGPVAFDLVRDGPHALIAGTTGSGKSELLQTFVASLAVANHPEELSFVLVDYKGGSAFKECVRLPHTLGMVTDLDSHLVQRALESLTAELVRREHILAKTGAKDHPEYRAMRRRDPSLPPLPRLLLIIDEFATLARDVEDFIPGLVGIAQRGRSLGIHLVLATQRPAGVVTNDIRANTNLRIALRVTDAGESQDVLDTSDAVTISSATPGRALARTGHRSVQAFQTAFVGAPRLPDESADEQPRSRLWSAELPWQRLGRAAEAPSPGEETAEIELPDVPTDLTALVEAVSDAAASLDHTPLPSPWLPALGTEVRLGDLPEPPPPGRGQLAPVVWAMEDLPALQLQVPVTLDLAHFGHLYVLGMPRSGRTQVLRTLAGSVASTLSCEDVHLYGIDAGGGALTAMTVLPHCGAVVSRADLERLDRLISRLVAELARRQELLTAHSAGNLTELRATLPAGLRPPHIILMIDGYDALNGIISEHDNGRLLNDLLALLREGTAAGMHVIATSERALASGRLSVLNDDHLLLRLNDRTEYSVAGIDARRVPAAVPPGRGWRTTNGAELQVALLGPGSTGQEQAEALRAIGKTATTRHAKVPTGRRPFRVGVLPARVDFKEAYDKVPAERRRPLWALLGLGGDDVAPVGVDFADKAPTFVVAGPPGTGRSTTLASLGVSLLAGGTKIVAVTPRESPLRALDQHPQARVLARTNPSAEELRGAIEELGGPAVVLVDDADLIENFPAAEPVLKDLIASGRDRGLGLACAATAETLTNCLSGWLSEAKRGRKGILLSPQSMMEGDLIGARLAHNLLRVNRPAGRGLTTDPQTGALITVLVPETVLRG</sequence>
<accession>A0ABN3SL48</accession>
<evidence type="ECO:0000259" key="7">
    <source>
        <dbReference type="PROSITE" id="PS50901"/>
    </source>
</evidence>
<dbReference type="EMBL" id="BAAARK010000025">
    <property type="protein sequence ID" value="GAA2680080.1"/>
    <property type="molecule type" value="Genomic_DNA"/>
</dbReference>
<evidence type="ECO:0000313" key="9">
    <source>
        <dbReference type="Proteomes" id="UP001500994"/>
    </source>
</evidence>
<keyword evidence="6" id="KW-1133">Transmembrane helix</keyword>
<reference evidence="8 9" key="1">
    <citation type="journal article" date="2019" name="Int. J. Syst. Evol. Microbiol.">
        <title>The Global Catalogue of Microorganisms (GCM) 10K type strain sequencing project: providing services to taxonomists for standard genome sequencing and annotation.</title>
        <authorList>
            <consortium name="The Broad Institute Genomics Platform"/>
            <consortium name="The Broad Institute Genome Sequencing Center for Infectious Disease"/>
            <person name="Wu L."/>
            <person name="Ma J."/>
        </authorList>
    </citation>
    <scope>NUCLEOTIDE SEQUENCE [LARGE SCALE GENOMIC DNA]</scope>
    <source>
        <strain evidence="8 9">JCM 16374</strain>
    </source>
</reference>
<dbReference type="RefSeq" id="WP_344581893.1">
    <property type="nucleotide sequence ID" value="NZ_BAAARK010000025.1"/>
</dbReference>
<feature type="transmembrane region" description="Helical" evidence="6">
    <location>
        <begin position="282"/>
        <end position="304"/>
    </location>
</feature>
<feature type="domain" description="FtsK" evidence="7">
    <location>
        <begin position="1028"/>
        <end position="1226"/>
    </location>
</feature>
<evidence type="ECO:0000256" key="4">
    <source>
        <dbReference type="SAM" id="Coils"/>
    </source>
</evidence>
<dbReference type="Pfam" id="PF01580">
    <property type="entry name" value="FtsK_SpoIIIE"/>
    <property type="match status" value="2"/>
</dbReference>
<proteinExistence type="predicted"/>
<dbReference type="InterPro" id="IPR003593">
    <property type="entry name" value="AAA+_ATPase"/>
</dbReference>
<evidence type="ECO:0000313" key="8">
    <source>
        <dbReference type="EMBL" id="GAA2680080.1"/>
    </source>
</evidence>
<evidence type="ECO:0000256" key="3">
    <source>
        <dbReference type="PROSITE-ProRule" id="PRU00289"/>
    </source>
</evidence>
<dbReference type="PANTHER" id="PTHR22683:SF1">
    <property type="entry name" value="TYPE VII SECRETION SYSTEM PROTEIN ESSC"/>
    <property type="match status" value="1"/>
</dbReference>
<dbReference type="SMART" id="SM00382">
    <property type="entry name" value="AAA"/>
    <property type="match status" value="3"/>
</dbReference>
<keyword evidence="4" id="KW-0175">Coiled coil</keyword>
<feature type="binding site" evidence="3">
    <location>
        <begin position="1045"/>
        <end position="1052"/>
    </location>
    <ligand>
        <name>ATP</name>
        <dbReference type="ChEBI" id="CHEBI:30616"/>
    </ligand>
</feature>
<dbReference type="InterPro" id="IPR027417">
    <property type="entry name" value="P-loop_NTPase"/>
</dbReference>
<dbReference type="Gene3D" id="3.40.50.300">
    <property type="entry name" value="P-loop containing nucleotide triphosphate hydrolases"/>
    <property type="match status" value="4"/>
</dbReference>
<name>A0ABN3SL48_9ACTN</name>
<dbReference type="PROSITE" id="PS50901">
    <property type="entry name" value="FTSK"/>
    <property type="match status" value="2"/>
</dbReference>
<dbReference type="PANTHER" id="PTHR22683">
    <property type="entry name" value="SPORULATION PROTEIN RELATED"/>
    <property type="match status" value="1"/>
</dbReference>
<keyword evidence="2 3" id="KW-0067">ATP-binding</keyword>
<protein>
    <submittedName>
        <fullName evidence="8">FtsK/SpoIIIE domain-containing protein</fullName>
    </submittedName>
</protein>
<feature type="domain" description="FtsK" evidence="7">
    <location>
        <begin position="684"/>
        <end position="876"/>
    </location>
</feature>
<keyword evidence="6" id="KW-0812">Transmembrane</keyword>
<evidence type="ECO:0000256" key="5">
    <source>
        <dbReference type="SAM" id="MobiDB-lite"/>
    </source>
</evidence>
<feature type="binding site" evidence="3">
    <location>
        <begin position="702"/>
        <end position="709"/>
    </location>
    <ligand>
        <name>ATP</name>
        <dbReference type="ChEBI" id="CHEBI:30616"/>
    </ligand>
</feature>
<evidence type="ECO:0000256" key="1">
    <source>
        <dbReference type="ARBA" id="ARBA00022741"/>
    </source>
</evidence>
<feature type="region of interest" description="Disordered" evidence="5">
    <location>
        <begin position="162"/>
        <end position="209"/>
    </location>
</feature>
<gene>
    <name evidence="8" type="ORF">GCM10009864_60570</name>
</gene>
<dbReference type="SUPFAM" id="SSF52540">
    <property type="entry name" value="P-loop containing nucleoside triphosphate hydrolases"/>
    <property type="match status" value="3"/>
</dbReference>
<feature type="coiled-coil region" evidence="4">
    <location>
        <begin position="326"/>
        <end position="353"/>
    </location>
</feature>
<keyword evidence="1 3" id="KW-0547">Nucleotide-binding</keyword>
<keyword evidence="9" id="KW-1185">Reference proteome</keyword>
<evidence type="ECO:0000256" key="2">
    <source>
        <dbReference type="ARBA" id="ARBA00022840"/>
    </source>
</evidence>
<dbReference type="Proteomes" id="UP001500994">
    <property type="component" value="Unassembled WGS sequence"/>
</dbReference>
<keyword evidence="6" id="KW-0472">Membrane</keyword>
<organism evidence="8 9">
    <name type="scientific">Streptomyces lunalinharesii</name>
    <dbReference type="NCBI Taxonomy" id="333384"/>
    <lineage>
        <taxon>Bacteria</taxon>
        <taxon>Bacillati</taxon>
        <taxon>Actinomycetota</taxon>
        <taxon>Actinomycetes</taxon>
        <taxon>Kitasatosporales</taxon>
        <taxon>Streptomycetaceae</taxon>
        <taxon>Streptomyces</taxon>
    </lineage>
</organism>
<evidence type="ECO:0000256" key="6">
    <source>
        <dbReference type="SAM" id="Phobius"/>
    </source>
</evidence>
<dbReference type="InterPro" id="IPR002543">
    <property type="entry name" value="FtsK_dom"/>
</dbReference>
<dbReference type="InterPro" id="IPR050206">
    <property type="entry name" value="FtsK/SpoIIIE/SftA"/>
</dbReference>